<accession>A0A521AJP2</accession>
<dbReference type="Gene3D" id="3.40.50.720">
    <property type="entry name" value="NAD(P)-binding Rossmann-like Domain"/>
    <property type="match status" value="1"/>
</dbReference>
<evidence type="ECO:0000313" key="1">
    <source>
        <dbReference type="EMBL" id="SMO35054.1"/>
    </source>
</evidence>
<dbReference type="RefSeq" id="WP_142491517.1">
    <property type="nucleotide sequence ID" value="NZ_FXTO01000001.1"/>
</dbReference>
<protein>
    <submittedName>
        <fullName evidence="1">dTDP-4-dehydrorhamnose reductase</fullName>
    </submittedName>
</protein>
<keyword evidence="2" id="KW-1185">Reference proteome</keyword>
<name>A0A521AJP2_9RHOB</name>
<dbReference type="EMBL" id="FXTO01000001">
    <property type="protein sequence ID" value="SMO35054.1"/>
    <property type="molecule type" value="Genomic_DNA"/>
</dbReference>
<reference evidence="1 2" key="1">
    <citation type="submission" date="2017-05" db="EMBL/GenBank/DDBJ databases">
        <authorList>
            <person name="Varghese N."/>
            <person name="Submissions S."/>
        </authorList>
    </citation>
    <scope>NUCLEOTIDE SEQUENCE [LARGE SCALE GENOMIC DNA]</scope>
    <source>
        <strain evidence="1 2">DSM 29506</strain>
    </source>
</reference>
<dbReference type="SUPFAM" id="SSF51735">
    <property type="entry name" value="NAD(P)-binding Rossmann-fold domains"/>
    <property type="match status" value="1"/>
</dbReference>
<dbReference type="InterPro" id="IPR036291">
    <property type="entry name" value="NAD(P)-bd_dom_sf"/>
</dbReference>
<proteinExistence type="predicted"/>
<gene>
    <name evidence="1" type="ORF">SAMN06265173_101205</name>
</gene>
<organism evidence="1 2">
    <name type="scientific">Thalassovita litoralis</name>
    <dbReference type="NCBI Taxonomy" id="1010611"/>
    <lineage>
        <taxon>Bacteria</taxon>
        <taxon>Pseudomonadati</taxon>
        <taxon>Pseudomonadota</taxon>
        <taxon>Alphaproteobacteria</taxon>
        <taxon>Rhodobacterales</taxon>
        <taxon>Roseobacteraceae</taxon>
        <taxon>Thalassovita</taxon>
    </lineage>
</organism>
<dbReference type="Proteomes" id="UP000316030">
    <property type="component" value="Unassembled WGS sequence"/>
</dbReference>
<dbReference type="AlphaFoldDB" id="A0A521AJP2"/>
<evidence type="ECO:0000313" key="2">
    <source>
        <dbReference type="Proteomes" id="UP000316030"/>
    </source>
</evidence>
<dbReference type="OrthoDB" id="7170465at2"/>
<sequence length="289" mass="32425">MPKTVLILGASGRFGRNCADAFAASGWQVRRFDRARDNLMQKAQDADVIVAGWNPAYPDWADQVPKLHDQIIQAALTADATVILPGNVYVFGADTPAPWGADTPHQAHNPLGMIRRRMEAAYRKAGVKTILLRAGDYLDTTPSGNWFDMMMAKTLPKGALTYPGNPDLDHAWAFLPDLARAAVALSEQRDQLRRYEDIPFPGYTLSGRQITTLLTETLQRPVKIRKMAWLPLHFLRPFMRLIPPLFEMRYLWNTPHSLTGTRFNELLPDFHPTPPKQALAAAVAHLHLT</sequence>